<sequence length="1591" mass="184096">MESSSSSSDDDSDLSTSQNKSNNHPRSITSSSSNNESPTSSEGLKIRPKTHKTSKKSSGPTSRRELKRAIEKKFRLRYTSLQLAYEQRLEVLAARVQDAVNQVQEDASIHCLQDNALTSEYASARLAEVVQECFYGERERYIKAMSDQIAWQASDLRESQQKLRVVQKRETDAQRQWKLAQRDIQALYHQLDVRVQEIQDQKKREMEFKMRFRAVIEEREAAKREIEVLKPNVQSLKTLQQEHDALTLQMQRDGEQSQNANDELLQRIKSLEEATSKLELEKQASQQETIHLKHLLTLSESKLQEVTQTLQQLQREDYPSKVARLNAELAHQQQMTVLAKKDHEDLKRRYEEFGVQVEQYMNEQTHERAALITKGEEQVKQLQDQLETAGRQAQDALKTKQAEATRVVDQLKFRQEVFAKAEKKIASLEERGAALESQQVEAKLRHEKHVGTLEREIVQWKHALEKEQEKVASLQTAIAEIKERYECKLASVQDAMNRQNRQGAYEKELESRTRWQNEFVAKQDARIEELKEKYDRALEKQQAELLGARQMALETANSAAVKWEQDKIARKEEEEIERRRRSEDANRDKERKEEQRALQLEQRRMQQEFDERVKRLLEREKALLEKEKRDDRRRLEEARKASSEAAAAAAASVPTQAQAATPSVVVLNMSSVENDEDSDQRLKRNAVIRVDTANRRQRGTSEKVLWKQESCDDSIPLAQHAAELQAAEAQSALRAEERVQKLMQEFQERKEAEFRAAMVNVRKGIQKLELSLEETKAEKKRAEEQLLSERQAFVGLKHEFEESKDAKRTVLQRLEEANENLGKLRTVVRDLQSKCQSMEDQCKVAVVEKDKSEDAAVASQQECERLREHLARVTDAATRLESSLDTSVESNEQSKKELLDRIAVLGHQLIAREEHFKLELLTVQEQNAHTLRNESLEYEAKLSQLQQSIDAAQQEHLKEQSKANELEISVRELTAAKNSLQSIVEQTKAESARQRKEFADLSRMHKNLTETMNTRVGAASESLEEERLKRIAAEARSLQSEKLAERIKSDKEKCLNVYRLKLQQLAHTLKEVRKDATNEISMGWEHLRKEVTLAGVEWRKRTDTLLQSADAVWQRKAKADKQEWKKVIARKDKEMESLLSSQRVNDQSKYDQVVERFERKSRELEELDAQLGAQADLNSSLQQTIQKLEEEQQHRSMELSRLQELLSVAQIATQKQTEETERVRTMLETRDKRCEVFRTFVASLAKTAGTDFATSVLDEPQGDKVRSAGDSRQLSDELEKLTVRLQKAQVQAIDNAIAKATVSTTEGVSMPLVTELEAAKKALKFLWDEHNSHANDDEYDDHLPWYLRAVKAVKRERGVNERTVSVFRQDLASTEAEKQEVLRSRTKWQEANNLLRFEKDTILREMDMLQQTMQKRKEQELDELRSEYDVRIEQLKQRHDRAIKKIDQDNETSMNQLRDMLEAERRSTSHVKNEVIELRMALERTEEELKEVQHKLDKETEELQETVSKWKRKAKLAMKGGGIATSSKAALRMSSSSHGTEEDSDASYRVMYPYSRRASNAMADLSNLMEQSLVSIRKEAVVPQLSPRRNR</sequence>
<evidence type="ECO:0000313" key="4">
    <source>
        <dbReference type="Proteomes" id="UP000693981"/>
    </source>
</evidence>
<dbReference type="Proteomes" id="UP000693981">
    <property type="component" value="Unassembled WGS sequence"/>
</dbReference>
<feature type="coiled-coil region" evidence="1">
    <location>
        <begin position="1150"/>
        <end position="1205"/>
    </location>
</feature>
<feature type="coiled-coil region" evidence="1">
    <location>
        <begin position="1399"/>
        <end position="1513"/>
    </location>
</feature>
<feature type="compositionally biased region" description="Low complexity" evidence="2">
    <location>
        <begin position="14"/>
        <end position="42"/>
    </location>
</feature>
<comment type="caution">
    <text evidence="3">The sequence shown here is derived from an EMBL/GenBank/DDBJ whole genome shotgun (WGS) entry which is preliminary data.</text>
</comment>
<feature type="region of interest" description="Disordered" evidence="2">
    <location>
        <begin position="1527"/>
        <end position="1548"/>
    </location>
</feature>
<dbReference type="OrthoDB" id="74987at2759"/>
<proteinExistence type="predicted"/>
<feature type="region of interest" description="Disordered" evidence="2">
    <location>
        <begin position="572"/>
        <end position="596"/>
    </location>
</feature>
<keyword evidence="1" id="KW-0175">Coiled coil</keyword>
<keyword evidence="4" id="KW-1185">Reference proteome</keyword>
<feature type="coiled-coil region" evidence="1">
    <location>
        <begin position="732"/>
        <end position="883"/>
    </location>
</feature>
<reference evidence="3" key="1">
    <citation type="submission" date="2021-02" db="EMBL/GenBank/DDBJ databases">
        <authorList>
            <person name="Palmer J.M."/>
        </authorList>
    </citation>
    <scope>NUCLEOTIDE SEQUENCE</scope>
    <source>
        <strain evidence="3">SCRP23</strain>
    </source>
</reference>
<name>A0A8T1X251_9STRA</name>
<feature type="compositionally biased region" description="Basic residues" evidence="2">
    <location>
        <begin position="46"/>
        <end position="55"/>
    </location>
</feature>
<feature type="region of interest" description="Disordered" evidence="2">
    <location>
        <begin position="1"/>
        <end position="65"/>
    </location>
</feature>
<dbReference type="EMBL" id="JAGDFL010000033">
    <property type="protein sequence ID" value="KAG7400322.1"/>
    <property type="molecule type" value="Genomic_DNA"/>
</dbReference>
<feature type="coiled-coil region" evidence="1">
    <location>
        <begin position="236"/>
        <end position="316"/>
    </location>
</feature>
<organism evidence="3 4">
    <name type="scientific">Phytophthora boehmeriae</name>
    <dbReference type="NCBI Taxonomy" id="109152"/>
    <lineage>
        <taxon>Eukaryota</taxon>
        <taxon>Sar</taxon>
        <taxon>Stramenopiles</taxon>
        <taxon>Oomycota</taxon>
        <taxon>Peronosporomycetes</taxon>
        <taxon>Peronosporales</taxon>
        <taxon>Peronosporaceae</taxon>
        <taxon>Phytophthora</taxon>
    </lineage>
</organism>
<feature type="compositionally biased region" description="Low complexity" evidence="2">
    <location>
        <begin position="1527"/>
        <end position="1537"/>
    </location>
</feature>
<protein>
    <submittedName>
        <fullName evidence="3">Uncharacterized protein</fullName>
    </submittedName>
</protein>
<evidence type="ECO:0000313" key="3">
    <source>
        <dbReference type="EMBL" id="KAG7400322.1"/>
    </source>
</evidence>
<evidence type="ECO:0000256" key="2">
    <source>
        <dbReference type="SAM" id="MobiDB-lite"/>
    </source>
</evidence>
<accession>A0A8T1X251</accession>
<feature type="coiled-coil region" evidence="1">
    <location>
        <begin position="928"/>
        <end position="990"/>
    </location>
</feature>
<evidence type="ECO:0000256" key="1">
    <source>
        <dbReference type="SAM" id="Coils"/>
    </source>
</evidence>
<gene>
    <name evidence="3" type="ORF">PHYBOEH_006262</name>
</gene>